<dbReference type="InParanoid" id="A0A4V1M2Z1"/>
<dbReference type="Pfam" id="PF00271">
    <property type="entry name" value="Helicase_C"/>
    <property type="match status" value="1"/>
</dbReference>
<keyword evidence="4" id="KW-0378">Hydrolase</keyword>
<feature type="compositionally biased region" description="Basic residues" evidence="8">
    <location>
        <begin position="194"/>
        <end position="204"/>
    </location>
</feature>
<dbReference type="InterPro" id="IPR011709">
    <property type="entry name" value="DEAD-box_helicase_OB_fold"/>
</dbReference>
<feature type="compositionally biased region" description="Acidic residues" evidence="8">
    <location>
        <begin position="319"/>
        <end position="336"/>
    </location>
</feature>
<proteinExistence type="inferred from homology"/>
<dbReference type="SUPFAM" id="SSF52540">
    <property type="entry name" value="P-loop containing nucleoside triphosphate hydrolases"/>
    <property type="match status" value="1"/>
</dbReference>
<feature type="region of interest" description="Disordered" evidence="8">
    <location>
        <begin position="298"/>
        <end position="377"/>
    </location>
</feature>
<dbReference type="Pfam" id="PF00270">
    <property type="entry name" value="DEAD"/>
    <property type="match status" value="1"/>
</dbReference>
<evidence type="ECO:0000259" key="10">
    <source>
        <dbReference type="PROSITE" id="PS51194"/>
    </source>
</evidence>
<evidence type="ECO:0000256" key="2">
    <source>
        <dbReference type="ARBA" id="ARBA00012552"/>
    </source>
</evidence>
<evidence type="ECO:0000256" key="3">
    <source>
        <dbReference type="ARBA" id="ARBA00022741"/>
    </source>
</evidence>
<comment type="caution">
    <text evidence="11">The sequence shown here is derived from an EMBL/GenBank/DDBJ whole genome shotgun (WGS) entry which is preliminary data.</text>
</comment>
<feature type="domain" description="Helicase ATP-binding" evidence="9">
    <location>
        <begin position="499"/>
        <end position="680"/>
    </location>
</feature>
<feature type="compositionally biased region" description="Low complexity" evidence="8">
    <location>
        <begin position="94"/>
        <end position="107"/>
    </location>
</feature>
<evidence type="ECO:0000256" key="6">
    <source>
        <dbReference type="ARBA" id="ARBA00022840"/>
    </source>
</evidence>
<dbReference type="Gene3D" id="1.20.120.1080">
    <property type="match status" value="1"/>
</dbReference>
<dbReference type="InterPro" id="IPR002464">
    <property type="entry name" value="DNA/RNA_helicase_DEAH_CS"/>
</dbReference>
<dbReference type="Gene3D" id="3.40.50.300">
    <property type="entry name" value="P-loop containing nucleotide triphosphate hydrolases"/>
    <property type="match status" value="2"/>
</dbReference>
<dbReference type="PROSITE" id="PS51194">
    <property type="entry name" value="HELICASE_CTER"/>
    <property type="match status" value="1"/>
</dbReference>
<dbReference type="InterPro" id="IPR048333">
    <property type="entry name" value="HA2_WH"/>
</dbReference>
<feature type="region of interest" description="Disordered" evidence="8">
    <location>
        <begin position="94"/>
        <end position="273"/>
    </location>
</feature>
<dbReference type="InterPro" id="IPR014001">
    <property type="entry name" value="Helicase_ATP-bd"/>
</dbReference>
<dbReference type="EMBL" id="SDIL01000162">
    <property type="protein sequence ID" value="RXK35050.1"/>
    <property type="molecule type" value="Genomic_DNA"/>
</dbReference>
<dbReference type="FunCoup" id="A0A4V1M2Z1">
    <property type="interactions" value="741"/>
</dbReference>
<dbReference type="InterPro" id="IPR011545">
    <property type="entry name" value="DEAD/DEAH_box_helicase_dom"/>
</dbReference>
<feature type="compositionally biased region" description="Basic and acidic residues" evidence="8">
    <location>
        <begin position="309"/>
        <end position="318"/>
    </location>
</feature>
<sequence>MGPPTYERYNAKARGSVVSGSSHKKRKRHLPVDEEENQVKSDQRKALLSSTNTEIHNKPMSSKKKKRLDSYIEKKLKAEERVQTLQLLASLAPSTSASAALLSSSSLGQNPIAPSSAKERAEKREDRLVRRGIDRLKSRTNRLGDSESSEEEVEKGRKGKEKIVEVVLDGHDEDAGEVKVTSLSETPEKTSRANGKKRKGKKSKQASWNPQLMSTQPDSSSDFDSSDSEEDPKEEKVPSLKPPTAPSLSPAIPSTQNIAQEEAARLAGPSKTAEVNAIGGALKKGANGAMLQPKVLIRSKPAWTFKKPQQRDESKGSDNDDDISDTSDEDESEVLSEEASGSDAGSESGQGNSEAEGNSDGNEEDQGHDQNLLPEVQLCDTGLIGKRIPRRERATGFKDWAQRQMGIHQGPEEPEQPIGEVVPKAPASLTSTTIPNDGHFVGPLGAQLEVPSSSLLTTSNGLESRLAGSSTIRPRINRRSSVSQARMELPILAEEQTIVEAILMHSVVIIAGETGSGKTTQVPQMLYEAGFGFKGSDNPGMIAITQPRRVAAVSLAQRVKSELNLPSSSTVVAHQIRYSSTTSPDTAIKFMTDGVLLRELSTDFLLSRYSAVVVDEAHERGVNTDVLIGVLSRVSKLREKMWREQPDRGVKPLRIVIMSATLRMDDFAKNSTLFAIPPPVIHITARQHPVTVHFSRRTLGDYVSEAYKKIRKIHARLPPGGILVFMTGQAEIQTLCRKLEKDYNRGKGSGKSIDSFTRAKNIVPSVDERETEDVELGGDDDLAADVDDGQAESDPEGLDTDDDESPDIDLEETSAPMHILPLYSLLPNEQQMRVFTSPPEGSRLVIIATNVAETSLTIPGIRYVVDTGRAKERQYDPISNVQRYSVSWISKASAQQRTGRAGRTGPGHCYRLYSSALYEDHFDPFTPPEILRMPIEGVVLQMKSMNIDNVVNFPFPTPPDRLALRKAEDLLINLGALSSPTMGKMINGVSQLGQIGGSITDLGRIMAGFPVSPRFAKMLAIGGQHDCLPYIVAIVAGMSVGDPFVHENSLEMSLDEEDQEDEEIPEMKHITNEEMRAKEERKALRRRYWKTQSQFLGLGNGTSDAFKLLAAIGAYEHDPTSSFCSRNFLRLKAMQEIHQLRNQISSFASLPPSRLIPPSDTQLKIIRQILLSSFLDHIAIRTDIITNAPKTFTSCRNVSFRTIGQDEVYVHPSSVLFHKAPPEWVIYSELVQSQSSGRAIMRGLTRVHPAWISQLAPAMCSWSKPQEIKLGASGIRNWSKPQEMKLGAARMGNVGKGDEREVWVIPHFRALGVDLPPVKKIQRREGTRWVLVE</sequence>
<dbReference type="OrthoDB" id="10253254at2759"/>
<keyword evidence="5 11" id="KW-0347">Helicase</keyword>
<accession>A0A4V1M2Z1</accession>
<dbReference type="GO" id="GO:1990904">
    <property type="term" value="C:ribonucleoprotein complex"/>
    <property type="evidence" value="ECO:0007669"/>
    <property type="project" value="UniProtKB-ARBA"/>
</dbReference>
<dbReference type="SMART" id="SM00847">
    <property type="entry name" value="HA2"/>
    <property type="match status" value="1"/>
</dbReference>
<feature type="compositionally biased region" description="Low complexity" evidence="8">
    <location>
        <begin position="337"/>
        <end position="349"/>
    </location>
</feature>
<dbReference type="GO" id="GO:0005730">
    <property type="term" value="C:nucleolus"/>
    <property type="evidence" value="ECO:0007669"/>
    <property type="project" value="TreeGrafter"/>
</dbReference>
<dbReference type="PROSITE" id="PS00690">
    <property type="entry name" value="DEAH_ATP_HELICASE"/>
    <property type="match status" value="1"/>
</dbReference>
<keyword evidence="12" id="KW-1185">Reference proteome</keyword>
<dbReference type="InterPro" id="IPR007502">
    <property type="entry name" value="Helicase-assoc_dom"/>
</dbReference>
<evidence type="ECO:0000256" key="5">
    <source>
        <dbReference type="ARBA" id="ARBA00022806"/>
    </source>
</evidence>
<dbReference type="PANTHER" id="PTHR18934:SF99">
    <property type="entry name" value="ATP-DEPENDENT RNA HELICASE DHX37-RELATED"/>
    <property type="match status" value="1"/>
</dbReference>
<dbReference type="GO" id="GO:0016787">
    <property type="term" value="F:hydrolase activity"/>
    <property type="evidence" value="ECO:0007669"/>
    <property type="project" value="UniProtKB-KW"/>
</dbReference>
<evidence type="ECO:0000256" key="1">
    <source>
        <dbReference type="ARBA" id="ARBA00008792"/>
    </source>
</evidence>
<dbReference type="FunFam" id="3.40.50.300:FF:000637">
    <property type="entry name" value="ATP-dependent RNA helicase DHX37/DHR1"/>
    <property type="match status" value="1"/>
</dbReference>
<keyword evidence="6" id="KW-0067">ATP-binding</keyword>
<dbReference type="PANTHER" id="PTHR18934">
    <property type="entry name" value="ATP-DEPENDENT RNA HELICASE"/>
    <property type="match status" value="1"/>
</dbReference>
<dbReference type="Pfam" id="PF04408">
    <property type="entry name" value="WHD_HA2"/>
    <property type="match status" value="1"/>
</dbReference>
<feature type="compositionally biased region" description="Acidic residues" evidence="8">
    <location>
        <begin position="769"/>
        <end position="809"/>
    </location>
</feature>
<dbReference type="GO" id="GO:0000462">
    <property type="term" value="P:maturation of SSU-rRNA from tricistronic rRNA transcript (SSU-rRNA, 5.8S rRNA, LSU-rRNA)"/>
    <property type="evidence" value="ECO:0007669"/>
    <property type="project" value="TreeGrafter"/>
</dbReference>
<dbReference type="GO" id="GO:0003724">
    <property type="term" value="F:RNA helicase activity"/>
    <property type="evidence" value="ECO:0007669"/>
    <property type="project" value="UniProtKB-EC"/>
</dbReference>
<feature type="compositionally biased region" description="Basic and acidic residues" evidence="8">
    <location>
        <begin position="161"/>
        <end position="170"/>
    </location>
</feature>
<dbReference type="CDD" id="cd18791">
    <property type="entry name" value="SF2_C_RHA"/>
    <property type="match status" value="1"/>
</dbReference>
<feature type="region of interest" description="Disordered" evidence="8">
    <location>
        <begin position="764"/>
        <end position="809"/>
    </location>
</feature>
<dbReference type="Proteomes" id="UP000289152">
    <property type="component" value="Unassembled WGS sequence"/>
</dbReference>
<protein>
    <recommendedName>
        <fullName evidence="2">RNA helicase</fullName>
        <ecNumber evidence="2">3.6.4.13</ecNumber>
    </recommendedName>
</protein>
<comment type="catalytic activity">
    <reaction evidence="7">
        <text>ATP + H2O = ADP + phosphate + H(+)</text>
        <dbReference type="Rhea" id="RHEA:13065"/>
        <dbReference type="ChEBI" id="CHEBI:15377"/>
        <dbReference type="ChEBI" id="CHEBI:15378"/>
        <dbReference type="ChEBI" id="CHEBI:30616"/>
        <dbReference type="ChEBI" id="CHEBI:43474"/>
        <dbReference type="ChEBI" id="CHEBI:456216"/>
        <dbReference type="EC" id="3.6.4.13"/>
    </reaction>
</comment>
<feature type="compositionally biased region" description="Polar residues" evidence="8">
    <location>
        <begin position="205"/>
        <end position="216"/>
    </location>
</feature>
<dbReference type="InterPro" id="IPR027417">
    <property type="entry name" value="P-loop_NTPase"/>
</dbReference>
<reference evidence="11 12" key="1">
    <citation type="submission" date="2016-06" db="EMBL/GenBank/DDBJ databases">
        <title>Evolution of pathogenesis and genome organization in the Tremellales.</title>
        <authorList>
            <person name="Cuomo C."/>
            <person name="Litvintseva A."/>
            <person name="Heitman J."/>
            <person name="Chen Y."/>
            <person name="Sun S."/>
            <person name="Springer D."/>
            <person name="Dromer F."/>
            <person name="Young S."/>
            <person name="Zeng Q."/>
            <person name="Chapman S."/>
            <person name="Gujja S."/>
            <person name="Saif S."/>
            <person name="Birren B."/>
        </authorList>
    </citation>
    <scope>NUCLEOTIDE SEQUENCE [LARGE SCALE GENOMIC DNA]</scope>
    <source>
        <strain evidence="11 12">ATCC 28783</strain>
    </source>
</reference>
<evidence type="ECO:0000313" key="12">
    <source>
        <dbReference type="Proteomes" id="UP000289152"/>
    </source>
</evidence>
<dbReference type="GO" id="GO:0005524">
    <property type="term" value="F:ATP binding"/>
    <property type="evidence" value="ECO:0007669"/>
    <property type="project" value="UniProtKB-KW"/>
</dbReference>
<feature type="compositionally biased region" description="Basic and acidic residues" evidence="8">
    <location>
        <begin position="117"/>
        <end position="145"/>
    </location>
</feature>
<dbReference type="SMART" id="SM00490">
    <property type="entry name" value="HELICc"/>
    <property type="match status" value="1"/>
</dbReference>
<dbReference type="InterPro" id="IPR001650">
    <property type="entry name" value="Helicase_C-like"/>
</dbReference>
<comment type="similarity">
    <text evidence="1">Belongs to the DEAD box helicase family. DEAH subfamily.</text>
</comment>
<dbReference type="Pfam" id="PF07717">
    <property type="entry name" value="OB_NTP_bind"/>
    <property type="match status" value="1"/>
</dbReference>
<keyword evidence="3" id="KW-0547">Nucleotide-binding</keyword>
<evidence type="ECO:0000256" key="4">
    <source>
        <dbReference type="ARBA" id="ARBA00022801"/>
    </source>
</evidence>
<gene>
    <name evidence="11" type="ORF">M231_07703</name>
</gene>
<evidence type="ECO:0000256" key="7">
    <source>
        <dbReference type="ARBA" id="ARBA00047984"/>
    </source>
</evidence>
<feature type="domain" description="Helicase C-terminal" evidence="10">
    <location>
        <begin position="709"/>
        <end position="946"/>
    </location>
</feature>
<dbReference type="Pfam" id="PF21010">
    <property type="entry name" value="HA2_C"/>
    <property type="match status" value="1"/>
</dbReference>
<dbReference type="SMART" id="SM00487">
    <property type="entry name" value="DEXDc"/>
    <property type="match status" value="1"/>
</dbReference>
<dbReference type="CDD" id="cd17982">
    <property type="entry name" value="DEXHc_DHX37"/>
    <property type="match status" value="1"/>
</dbReference>
<name>A0A4V1M2Z1_TREME</name>
<feature type="region of interest" description="Disordered" evidence="8">
    <location>
        <begin position="1"/>
        <end position="68"/>
    </location>
</feature>
<dbReference type="EC" id="3.6.4.13" evidence="2"/>
<evidence type="ECO:0000256" key="8">
    <source>
        <dbReference type="SAM" id="MobiDB-lite"/>
    </source>
</evidence>
<organism evidence="11 12">
    <name type="scientific">Tremella mesenterica</name>
    <name type="common">Jelly fungus</name>
    <dbReference type="NCBI Taxonomy" id="5217"/>
    <lineage>
        <taxon>Eukaryota</taxon>
        <taxon>Fungi</taxon>
        <taxon>Dikarya</taxon>
        <taxon>Basidiomycota</taxon>
        <taxon>Agaricomycotina</taxon>
        <taxon>Tremellomycetes</taxon>
        <taxon>Tremellales</taxon>
        <taxon>Tremellaceae</taxon>
        <taxon>Tremella</taxon>
    </lineage>
</organism>
<dbReference type="PROSITE" id="PS51192">
    <property type="entry name" value="HELICASE_ATP_BIND_1"/>
    <property type="match status" value="1"/>
</dbReference>
<dbReference type="GO" id="GO:0003723">
    <property type="term" value="F:RNA binding"/>
    <property type="evidence" value="ECO:0007669"/>
    <property type="project" value="TreeGrafter"/>
</dbReference>
<feature type="compositionally biased region" description="Polar residues" evidence="8">
    <location>
        <begin position="350"/>
        <end position="360"/>
    </location>
</feature>
<dbReference type="VEuPathDB" id="FungiDB:TREMEDRAFT_70724"/>
<evidence type="ECO:0000259" key="9">
    <source>
        <dbReference type="PROSITE" id="PS51192"/>
    </source>
</evidence>
<evidence type="ECO:0000313" key="11">
    <source>
        <dbReference type="EMBL" id="RXK35050.1"/>
    </source>
</evidence>
<dbReference type="FunFam" id="1.20.120.1080:FF:000039">
    <property type="entry name" value="Unplaced genomic scaffold supercont1.1, whole genome shotgun sequence"/>
    <property type="match status" value="1"/>
</dbReference>
<dbReference type="STRING" id="5217.A0A4V1M2Z1"/>